<organism evidence="1 2">
    <name type="scientific">Streptomyces spororaveus</name>
    <dbReference type="NCBI Taxonomy" id="284039"/>
    <lineage>
        <taxon>Bacteria</taxon>
        <taxon>Bacillati</taxon>
        <taxon>Actinomycetota</taxon>
        <taxon>Actinomycetes</taxon>
        <taxon>Kitasatosporales</taxon>
        <taxon>Streptomycetaceae</taxon>
        <taxon>Streptomyces</taxon>
    </lineage>
</organism>
<dbReference type="Proteomes" id="UP000608522">
    <property type="component" value="Unassembled WGS sequence"/>
</dbReference>
<comment type="caution">
    <text evidence="1">The sequence shown here is derived from an EMBL/GenBank/DDBJ whole genome shotgun (WGS) entry which is preliminary data.</text>
</comment>
<evidence type="ECO:0000313" key="2">
    <source>
        <dbReference type="Proteomes" id="UP000608522"/>
    </source>
</evidence>
<name>A0ABQ3T239_9ACTN</name>
<proteinExistence type="predicted"/>
<accession>A0ABQ3T239</accession>
<keyword evidence="2" id="KW-1185">Reference proteome</keyword>
<evidence type="ECO:0000313" key="1">
    <source>
        <dbReference type="EMBL" id="GHI74454.1"/>
    </source>
</evidence>
<gene>
    <name evidence="1" type="ORF">Sspor_00150</name>
</gene>
<reference evidence="2" key="1">
    <citation type="submission" date="2023-07" db="EMBL/GenBank/DDBJ databases">
        <title>Whole genome shotgun sequence of Streptomyces spororaveus NBRC 15456.</title>
        <authorList>
            <person name="Komaki H."/>
            <person name="Tamura T."/>
        </authorList>
    </citation>
    <scope>NUCLEOTIDE SEQUENCE [LARGE SCALE GENOMIC DNA]</scope>
    <source>
        <strain evidence="2">NBRC 15456</strain>
    </source>
</reference>
<protein>
    <submittedName>
        <fullName evidence="1">Uncharacterized protein</fullName>
    </submittedName>
</protein>
<sequence length="90" mass="9612">MESLALATHARRWAKTITRITGKAVASLDLDGDEQVPEIQRMTDTRWRSADSLIALYRGEAVSLEHLNALKLASTAASMSGASTAGLLDG</sequence>
<dbReference type="EMBL" id="BNED01000001">
    <property type="protein sequence ID" value="GHI74454.1"/>
    <property type="molecule type" value="Genomic_DNA"/>
</dbReference>